<keyword evidence="2" id="KW-1185">Reference proteome</keyword>
<proteinExistence type="predicted"/>
<comment type="caution">
    <text evidence="1">The sequence shown here is derived from an EMBL/GenBank/DDBJ whole genome shotgun (WGS) entry which is preliminary data.</text>
</comment>
<reference evidence="1 2" key="1">
    <citation type="submission" date="2023-01" db="EMBL/GenBank/DDBJ databases">
        <title>Minimal conservation of predation-associated metabolite biosynthetic gene clusters underscores biosynthetic potential of Myxococcota including descriptions for ten novel species: Archangium lansinium sp. nov., Myxococcus landrumus sp. nov., Nannocystis bai.</title>
        <authorList>
            <person name="Ahearne A."/>
            <person name="Stevens C."/>
            <person name="Dowd S."/>
        </authorList>
    </citation>
    <scope>NUCLEOTIDE SEQUENCE [LARGE SCALE GENOMIC DNA]</scope>
    <source>
        <strain evidence="1 2">WIWO2</strain>
    </source>
</reference>
<sequence length="64" mass="6778">MRYGSLFIALSASFVWLAVVVGGAGLALLWPALSFALVGAAYLARQPALLGRVTATTRRRTDGR</sequence>
<gene>
    <name evidence="1" type="ORF">POL72_38745</name>
</gene>
<dbReference type="RefSeq" id="WP_272102921.1">
    <property type="nucleotide sequence ID" value="NZ_JAQNDK010000005.1"/>
</dbReference>
<name>A0ABT5CBC3_9BACT</name>
<dbReference type="EMBL" id="JAQNDK010000005">
    <property type="protein sequence ID" value="MDC0683730.1"/>
    <property type="molecule type" value="Genomic_DNA"/>
</dbReference>
<evidence type="ECO:0000313" key="2">
    <source>
        <dbReference type="Proteomes" id="UP001217485"/>
    </source>
</evidence>
<dbReference type="Proteomes" id="UP001217485">
    <property type="component" value="Unassembled WGS sequence"/>
</dbReference>
<accession>A0ABT5CBC3</accession>
<evidence type="ECO:0000313" key="1">
    <source>
        <dbReference type="EMBL" id="MDC0683730.1"/>
    </source>
</evidence>
<protein>
    <submittedName>
        <fullName evidence="1">Uncharacterized protein</fullName>
    </submittedName>
</protein>
<organism evidence="1 2">
    <name type="scientific">Sorangium atrum</name>
    <dbReference type="NCBI Taxonomy" id="2995308"/>
    <lineage>
        <taxon>Bacteria</taxon>
        <taxon>Pseudomonadati</taxon>
        <taxon>Myxococcota</taxon>
        <taxon>Polyangia</taxon>
        <taxon>Polyangiales</taxon>
        <taxon>Polyangiaceae</taxon>
        <taxon>Sorangium</taxon>
    </lineage>
</organism>